<dbReference type="AlphaFoldDB" id="A0A3N5CUE8"/>
<evidence type="ECO:0000256" key="3">
    <source>
        <dbReference type="ARBA" id="ARBA00022989"/>
    </source>
</evidence>
<dbReference type="OrthoDB" id="7585155at2"/>
<evidence type="ECO:0000256" key="4">
    <source>
        <dbReference type="ARBA" id="ARBA00023136"/>
    </source>
</evidence>
<keyword evidence="2" id="KW-0812">Transmembrane</keyword>
<keyword evidence="4" id="KW-0472">Membrane</keyword>
<evidence type="ECO:0000256" key="5">
    <source>
        <dbReference type="SAM" id="MobiDB-lite"/>
    </source>
</evidence>
<feature type="domain" description="TonB C-terminal" evidence="6">
    <location>
        <begin position="143"/>
        <end position="236"/>
    </location>
</feature>
<dbReference type="InterPro" id="IPR037682">
    <property type="entry name" value="TonB_C"/>
</dbReference>
<evidence type="ECO:0000256" key="2">
    <source>
        <dbReference type="ARBA" id="ARBA00022692"/>
    </source>
</evidence>
<dbReference type="EMBL" id="RPFZ01000001">
    <property type="protein sequence ID" value="RPF72347.1"/>
    <property type="molecule type" value="Genomic_DNA"/>
</dbReference>
<accession>A0A3N5CUE8</accession>
<feature type="region of interest" description="Disordered" evidence="5">
    <location>
        <begin position="51"/>
        <end position="88"/>
    </location>
</feature>
<evidence type="ECO:0000313" key="7">
    <source>
        <dbReference type="EMBL" id="RPF72347.1"/>
    </source>
</evidence>
<evidence type="ECO:0000313" key="8">
    <source>
        <dbReference type="Proteomes" id="UP000275232"/>
    </source>
</evidence>
<dbReference type="InterPro" id="IPR006260">
    <property type="entry name" value="TonB/TolA_C"/>
</dbReference>
<dbReference type="SUPFAM" id="SSF74653">
    <property type="entry name" value="TolA/TonB C-terminal domain"/>
    <property type="match status" value="1"/>
</dbReference>
<sequence>MSYSNASPGARDRAKGIAGVVAIHALIGAGVVTGLSITGVIEEEDKGIAAIFTPRPQDPPPPPPPTDAADPMVDPPVSPPPSAPRPPIDLVVKNPIDVVPATPSLPQPTVRIPMPNPGPTVRVAPPAPAVTPMPTATFTPTSPSPSNGPAGWITNSDYSASDIRRGNEGTARYRLVIGSDGRVDACEIVSGTGHASLDRDTCRLIERRARFDAARDASGERVVGTYTGSVTWRIPE</sequence>
<dbReference type="Pfam" id="PF03544">
    <property type="entry name" value="TonB_C"/>
    <property type="match status" value="1"/>
</dbReference>
<dbReference type="GO" id="GO:0016020">
    <property type="term" value="C:membrane"/>
    <property type="evidence" value="ECO:0007669"/>
    <property type="project" value="UniProtKB-SubCell"/>
</dbReference>
<reference evidence="7 8" key="1">
    <citation type="submission" date="2018-11" db="EMBL/GenBank/DDBJ databases">
        <title>Erythrobacter spongiae sp. nov., isolated from a marine sponge.</title>
        <authorList>
            <person name="Zhuang L."/>
            <person name="Luo L."/>
        </authorList>
    </citation>
    <scope>NUCLEOTIDE SEQUENCE [LARGE SCALE GENOMIC DNA]</scope>
    <source>
        <strain evidence="7 8">HN-E23</strain>
    </source>
</reference>
<keyword evidence="3" id="KW-1133">Transmembrane helix</keyword>
<protein>
    <submittedName>
        <fullName evidence="7">TonB family protein</fullName>
    </submittedName>
</protein>
<feature type="compositionally biased region" description="Pro residues" evidence="5">
    <location>
        <begin position="73"/>
        <end position="87"/>
    </location>
</feature>
<keyword evidence="8" id="KW-1185">Reference proteome</keyword>
<dbReference type="NCBIfam" id="TIGR01352">
    <property type="entry name" value="tonB_Cterm"/>
    <property type="match status" value="1"/>
</dbReference>
<dbReference type="GO" id="GO:0055085">
    <property type="term" value="P:transmembrane transport"/>
    <property type="evidence" value="ECO:0007669"/>
    <property type="project" value="InterPro"/>
</dbReference>
<gene>
    <name evidence="7" type="ORF">EG799_12465</name>
</gene>
<evidence type="ECO:0000259" key="6">
    <source>
        <dbReference type="PROSITE" id="PS52015"/>
    </source>
</evidence>
<dbReference type="Gene3D" id="3.30.1150.10">
    <property type="match status" value="1"/>
</dbReference>
<dbReference type="PROSITE" id="PS52015">
    <property type="entry name" value="TONB_CTD"/>
    <property type="match status" value="1"/>
</dbReference>
<organism evidence="7 8">
    <name type="scientific">Aurantiacibacter spongiae</name>
    <dbReference type="NCBI Taxonomy" id="2488860"/>
    <lineage>
        <taxon>Bacteria</taxon>
        <taxon>Pseudomonadati</taxon>
        <taxon>Pseudomonadota</taxon>
        <taxon>Alphaproteobacteria</taxon>
        <taxon>Sphingomonadales</taxon>
        <taxon>Erythrobacteraceae</taxon>
        <taxon>Aurantiacibacter</taxon>
    </lineage>
</organism>
<proteinExistence type="predicted"/>
<comment type="subcellular location">
    <subcellularLocation>
        <location evidence="1">Membrane</location>
        <topology evidence="1">Single-pass membrane protein</topology>
    </subcellularLocation>
</comment>
<name>A0A3N5CUE8_9SPHN</name>
<evidence type="ECO:0000256" key="1">
    <source>
        <dbReference type="ARBA" id="ARBA00004167"/>
    </source>
</evidence>
<dbReference type="RefSeq" id="WP_123881773.1">
    <property type="nucleotide sequence ID" value="NZ_RPFZ01000001.1"/>
</dbReference>
<comment type="caution">
    <text evidence="7">The sequence shown here is derived from an EMBL/GenBank/DDBJ whole genome shotgun (WGS) entry which is preliminary data.</text>
</comment>
<dbReference type="Proteomes" id="UP000275232">
    <property type="component" value="Unassembled WGS sequence"/>
</dbReference>
<feature type="compositionally biased region" description="Pro residues" evidence="5">
    <location>
        <begin position="56"/>
        <end position="66"/>
    </location>
</feature>